<evidence type="ECO:0000313" key="4">
    <source>
        <dbReference type="EMBL" id="QEE30369.1"/>
    </source>
</evidence>
<dbReference type="Pfam" id="PF00440">
    <property type="entry name" value="TetR_N"/>
    <property type="match status" value="1"/>
</dbReference>
<evidence type="ECO:0000313" key="5">
    <source>
        <dbReference type="Proteomes" id="UP000321820"/>
    </source>
</evidence>
<feature type="DNA-binding region" description="H-T-H motif" evidence="2">
    <location>
        <begin position="41"/>
        <end position="60"/>
    </location>
</feature>
<dbReference type="InterPro" id="IPR001647">
    <property type="entry name" value="HTH_TetR"/>
</dbReference>
<dbReference type="AlphaFoldDB" id="A0A5B9EF20"/>
<dbReference type="EMBL" id="CP042806">
    <property type="protein sequence ID" value="QEE30369.1"/>
    <property type="molecule type" value="Genomic_DNA"/>
</dbReference>
<dbReference type="Gene3D" id="1.10.357.10">
    <property type="entry name" value="Tetracycline Repressor, domain 2"/>
    <property type="match status" value="1"/>
</dbReference>
<keyword evidence="5" id="KW-1185">Reference proteome</keyword>
<name>A0A5B9EF20_9BACT</name>
<keyword evidence="1 2" id="KW-0238">DNA-binding</keyword>
<evidence type="ECO:0000259" key="3">
    <source>
        <dbReference type="PROSITE" id="PS50977"/>
    </source>
</evidence>
<dbReference type="InterPro" id="IPR050624">
    <property type="entry name" value="HTH-type_Tx_Regulator"/>
</dbReference>
<dbReference type="InterPro" id="IPR009057">
    <property type="entry name" value="Homeodomain-like_sf"/>
</dbReference>
<dbReference type="OrthoDB" id="9780824at2"/>
<feature type="domain" description="HTH tetR-type" evidence="3">
    <location>
        <begin position="18"/>
        <end position="78"/>
    </location>
</feature>
<dbReference type="PRINTS" id="PR00455">
    <property type="entry name" value="HTHTETR"/>
</dbReference>
<dbReference type="KEGG" id="talb:FTW19_21715"/>
<protein>
    <submittedName>
        <fullName evidence="4">TetR family transcriptional regulator</fullName>
    </submittedName>
</protein>
<evidence type="ECO:0000256" key="1">
    <source>
        <dbReference type="ARBA" id="ARBA00023125"/>
    </source>
</evidence>
<dbReference type="GO" id="GO:0003677">
    <property type="term" value="F:DNA binding"/>
    <property type="evidence" value="ECO:0007669"/>
    <property type="project" value="UniProtKB-UniRule"/>
</dbReference>
<reference evidence="4 5" key="1">
    <citation type="submission" date="2019-08" db="EMBL/GenBank/DDBJ databases">
        <title>Complete genome sequence of Terriglobus albidus strain ORNL.</title>
        <authorList>
            <person name="Podar M."/>
        </authorList>
    </citation>
    <scope>NUCLEOTIDE SEQUENCE [LARGE SCALE GENOMIC DNA]</scope>
    <source>
        <strain evidence="4 5">ORNL</strain>
    </source>
</reference>
<gene>
    <name evidence="4" type="ORF">FTW19_21715</name>
</gene>
<dbReference type="Proteomes" id="UP000321820">
    <property type="component" value="Chromosome"/>
</dbReference>
<dbReference type="SUPFAM" id="SSF46689">
    <property type="entry name" value="Homeodomain-like"/>
    <property type="match status" value="1"/>
</dbReference>
<sequence length="210" mass="23640">MAVQDAFPRNSLQAKKQEVVRGEIWNAAIDLFFEHGFDNVHVDQIASKAGVSRRTFFRYYGSKEDVMGATVKRYGEALAQAIRDQKAELSSLEAAKAAIKQVLAPTLHLTERVVQVAERSPAARMAQFLQVPLLEREVTWAFASRSKKAAKESALEHRILASLTMTATGMCVEIWVKDQRRAMPEIVDEVFTAIVHLFRAEDEKPKALKR</sequence>
<organism evidence="4 5">
    <name type="scientific">Terriglobus albidus</name>
    <dbReference type="NCBI Taxonomy" id="1592106"/>
    <lineage>
        <taxon>Bacteria</taxon>
        <taxon>Pseudomonadati</taxon>
        <taxon>Acidobacteriota</taxon>
        <taxon>Terriglobia</taxon>
        <taxon>Terriglobales</taxon>
        <taxon>Acidobacteriaceae</taxon>
        <taxon>Terriglobus</taxon>
    </lineage>
</organism>
<dbReference type="PROSITE" id="PS50977">
    <property type="entry name" value="HTH_TETR_2"/>
    <property type="match status" value="1"/>
</dbReference>
<evidence type="ECO:0000256" key="2">
    <source>
        <dbReference type="PROSITE-ProRule" id="PRU00335"/>
    </source>
</evidence>
<dbReference type="PANTHER" id="PTHR43479">
    <property type="entry name" value="ACREF/ENVCD OPERON REPRESSOR-RELATED"/>
    <property type="match status" value="1"/>
</dbReference>
<dbReference type="PANTHER" id="PTHR43479:SF11">
    <property type="entry name" value="ACREF_ENVCD OPERON REPRESSOR-RELATED"/>
    <property type="match status" value="1"/>
</dbReference>
<dbReference type="RefSeq" id="WP_147649638.1">
    <property type="nucleotide sequence ID" value="NZ_CP042806.1"/>
</dbReference>
<proteinExistence type="predicted"/>
<accession>A0A5B9EF20</accession>